<accession>A0A1I4LP50</accession>
<dbReference type="Pfam" id="PF04480">
    <property type="entry name" value="DUF559"/>
    <property type="match status" value="1"/>
</dbReference>
<evidence type="ECO:0000313" key="2">
    <source>
        <dbReference type="EMBL" id="SFL92745.1"/>
    </source>
</evidence>
<dbReference type="OrthoDB" id="3173471at2"/>
<dbReference type="EMBL" id="FOSW01000023">
    <property type="protein sequence ID" value="SFL92745.1"/>
    <property type="molecule type" value="Genomic_DNA"/>
</dbReference>
<organism evidence="2 3">
    <name type="scientific">Geodermatophilus ruber</name>
    <dbReference type="NCBI Taxonomy" id="504800"/>
    <lineage>
        <taxon>Bacteria</taxon>
        <taxon>Bacillati</taxon>
        <taxon>Actinomycetota</taxon>
        <taxon>Actinomycetes</taxon>
        <taxon>Geodermatophilales</taxon>
        <taxon>Geodermatophilaceae</taxon>
        <taxon>Geodermatophilus</taxon>
    </lineage>
</organism>
<gene>
    <name evidence="2" type="ORF">SAMN04488085_12313</name>
</gene>
<dbReference type="GO" id="GO:0004519">
    <property type="term" value="F:endonuclease activity"/>
    <property type="evidence" value="ECO:0007669"/>
    <property type="project" value="UniProtKB-KW"/>
</dbReference>
<dbReference type="InterPro" id="IPR007569">
    <property type="entry name" value="DUF559"/>
</dbReference>
<dbReference type="SUPFAM" id="SSF52980">
    <property type="entry name" value="Restriction endonuclease-like"/>
    <property type="match status" value="1"/>
</dbReference>
<dbReference type="Proteomes" id="UP000199152">
    <property type="component" value="Unassembled WGS sequence"/>
</dbReference>
<proteinExistence type="predicted"/>
<sequence length="291" mass="31505">MPTAPLVPESLKGRVFRGSWAVATGLLTPNRLRGASWHRLYPDVYVHRDVPFTHALRTCAAAGVLLPGAVVSGRSAAVLWGVDLADVTDDVELTVPPGTNPVRVRGLRVRRARLPPEEVCRRRGVRVTSPAATAVAVASHPVTEEAVMAVDRMVASAVVDLDVVRALAASTAGAGSTRARTACDLADGLAQSPQETRVRLLMLRGGLPRPLAQFVVRNERGFVGRVDFAWPDRKVAVEYDGLWHAEPGQFARDRQRLNRLQAAGWRVVFVTAADLYRPEQLLARIAAALTV</sequence>
<dbReference type="InParanoid" id="A0A1I4LP50"/>
<keyword evidence="2" id="KW-0540">Nuclease</keyword>
<dbReference type="InterPro" id="IPR011335">
    <property type="entry name" value="Restrct_endonuc-II-like"/>
</dbReference>
<reference evidence="2 3" key="1">
    <citation type="submission" date="2016-10" db="EMBL/GenBank/DDBJ databases">
        <authorList>
            <person name="de Groot N.N."/>
        </authorList>
    </citation>
    <scope>NUCLEOTIDE SEQUENCE [LARGE SCALE GENOMIC DNA]</scope>
    <source>
        <strain evidence="2 3">DSM 45317</strain>
    </source>
</reference>
<dbReference type="RefSeq" id="WP_091329972.1">
    <property type="nucleotide sequence ID" value="NZ_FOSW01000023.1"/>
</dbReference>
<evidence type="ECO:0000313" key="3">
    <source>
        <dbReference type="Proteomes" id="UP000199152"/>
    </source>
</evidence>
<keyword evidence="3" id="KW-1185">Reference proteome</keyword>
<evidence type="ECO:0000259" key="1">
    <source>
        <dbReference type="Pfam" id="PF04480"/>
    </source>
</evidence>
<dbReference type="Gene3D" id="3.40.960.10">
    <property type="entry name" value="VSR Endonuclease"/>
    <property type="match status" value="1"/>
</dbReference>
<feature type="domain" description="DUF559" evidence="1">
    <location>
        <begin position="226"/>
        <end position="287"/>
    </location>
</feature>
<dbReference type="STRING" id="504800.SAMN04488085_12313"/>
<dbReference type="AlphaFoldDB" id="A0A1I4LP50"/>
<keyword evidence="2" id="KW-0378">Hydrolase</keyword>
<protein>
    <submittedName>
        <fullName evidence="2">T/G mismatch-specific endonuclease</fullName>
    </submittedName>
</protein>
<keyword evidence="2" id="KW-0255">Endonuclease</keyword>
<name>A0A1I4LP50_9ACTN</name>